<reference evidence="8 9" key="1">
    <citation type="journal article" date="2023" name="BMC Biol.">
        <title>The compact genome of the sponge Oopsacas minuta (Hexactinellida) is lacking key metazoan core genes.</title>
        <authorList>
            <person name="Santini S."/>
            <person name="Schenkelaars Q."/>
            <person name="Jourda C."/>
            <person name="Duchesne M."/>
            <person name="Belahbib H."/>
            <person name="Rocher C."/>
            <person name="Selva M."/>
            <person name="Riesgo A."/>
            <person name="Vervoort M."/>
            <person name="Leys S.P."/>
            <person name="Kodjabachian L."/>
            <person name="Le Bivic A."/>
            <person name="Borchiellini C."/>
            <person name="Claverie J.M."/>
            <person name="Renard E."/>
        </authorList>
    </citation>
    <scope>NUCLEOTIDE SEQUENCE [LARGE SCALE GENOMIC DNA]</scope>
    <source>
        <strain evidence="8">SPO-2</strain>
    </source>
</reference>
<dbReference type="GO" id="GO:0051015">
    <property type="term" value="F:actin filament binding"/>
    <property type="evidence" value="ECO:0007669"/>
    <property type="project" value="TreeGrafter"/>
</dbReference>
<evidence type="ECO:0000313" key="8">
    <source>
        <dbReference type="EMBL" id="KAI6647634.1"/>
    </source>
</evidence>
<dbReference type="AlphaFoldDB" id="A0AAV7JGN2"/>
<keyword evidence="1" id="KW-0547">Nucleotide-binding</keyword>
<evidence type="ECO:0000256" key="2">
    <source>
        <dbReference type="ARBA" id="ARBA00022840"/>
    </source>
</evidence>
<dbReference type="GO" id="GO:0005902">
    <property type="term" value="C:microvillus"/>
    <property type="evidence" value="ECO:0007669"/>
    <property type="project" value="TreeGrafter"/>
</dbReference>
<proteinExistence type="inferred from homology"/>
<keyword evidence="2" id="KW-0067">ATP-binding</keyword>
<dbReference type="Pfam" id="PF00063">
    <property type="entry name" value="Myosin_head"/>
    <property type="match status" value="1"/>
</dbReference>
<dbReference type="InterPro" id="IPR036961">
    <property type="entry name" value="Kinesin_motor_dom_sf"/>
</dbReference>
<feature type="domain" description="Myosin motor" evidence="7">
    <location>
        <begin position="10"/>
        <end position="150"/>
    </location>
</feature>
<gene>
    <name evidence="8" type="ORF">LOD99_8708</name>
</gene>
<evidence type="ECO:0000256" key="5">
    <source>
        <dbReference type="ARBA" id="ARBA00023203"/>
    </source>
</evidence>
<accession>A0AAV7JGN2</accession>
<evidence type="ECO:0000259" key="7">
    <source>
        <dbReference type="PROSITE" id="PS51456"/>
    </source>
</evidence>
<dbReference type="GO" id="GO:0000146">
    <property type="term" value="F:microfilament motor activity"/>
    <property type="evidence" value="ECO:0007669"/>
    <property type="project" value="TreeGrafter"/>
</dbReference>
<dbReference type="GO" id="GO:0030048">
    <property type="term" value="P:actin filament-based movement"/>
    <property type="evidence" value="ECO:0007669"/>
    <property type="project" value="TreeGrafter"/>
</dbReference>
<dbReference type="GO" id="GO:0007015">
    <property type="term" value="P:actin filament organization"/>
    <property type="evidence" value="ECO:0007669"/>
    <property type="project" value="TreeGrafter"/>
</dbReference>
<comment type="similarity">
    <text evidence="6">Belongs to the TRAFAC class myosin-kinesin ATPase superfamily. Myosin family.</text>
</comment>
<dbReference type="PANTHER" id="PTHR13140:SF713">
    <property type="entry name" value="UNCONVENTIONAL MYOSIN ID"/>
    <property type="match status" value="1"/>
</dbReference>
<dbReference type="GO" id="GO:0005886">
    <property type="term" value="C:plasma membrane"/>
    <property type="evidence" value="ECO:0007669"/>
    <property type="project" value="TreeGrafter"/>
</dbReference>
<dbReference type="InterPro" id="IPR027417">
    <property type="entry name" value="P-loop_NTPase"/>
</dbReference>
<keyword evidence="4" id="KW-0505">Motor protein</keyword>
<comment type="caution">
    <text evidence="6">Lacks conserved residue(s) required for the propagation of feature annotation.</text>
</comment>
<dbReference type="InterPro" id="IPR001609">
    <property type="entry name" value="Myosin_head_motor_dom-like"/>
</dbReference>
<dbReference type="Proteomes" id="UP001165289">
    <property type="component" value="Unassembled WGS sequence"/>
</dbReference>
<comment type="caution">
    <text evidence="8">The sequence shown here is derived from an EMBL/GenBank/DDBJ whole genome shotgun (WGS) entry which is preliminary data.</text>
</comment>
<dbReference type="GO" id="GO:0016459">
    <property type="term" value="C:myosin complex"/>
    <property type="evidence" value="ECO:0007669"/>
    <property type="project" value="UniProtKB-KW"/>
</dbReference>
<sequence>MKAGRRKMPEGLPDFTQVDNLTLDTFILNLKMRYESEQIYSYIGESLIAVNPYEEMKIFGDDVIETYKGSELFQNAPHPFSIADAAYQLVTKTRDDHCIVATGESGSGKECSNAVSIDFLSLKFFDKFYNTGESICPMVQFGTKHSQTLK</sequence>
<dbReference type="PROSITE" id="PS51456">
    <property type="entry name" value="MYOSIN_MOTOR"/>
    <property type="match status" value="1"/>
</dbReference>
<dbReference type="PANTHER" id="PTHR13140">
    <property type="entry name" value="MYOSIN"/>
    <property type="match status" value="1"/>
</dbReference>
<keyword evidence="3 6" id="KW-0518">Myosin</keyword>
<dbReference type="PRINTS" id="PR00193">
    <property type="entry name" value="MYOSINHEAVY"/>
</dbReference>
<evidence type="ECO:0000256" key="4">
    <source>
        <dbReference type="ARBA" id="ARBA00023175"/>
    </source>
</evidence>
<keyword evidence="9" id="KW-1185">Reference proteome</keyword>
<dbReference type="GO" id="GO:0005524">
    <property type="term" value="F:ATP binding"/>
    <property type="evidence" value="ECO:0007669"/>
    <property type="project" value="UniProtKB-KW"/>
</dbReference>
<keyword evidence="5 6" id="KW-0009">Actin-binding</keyword>
<dbReference type="Gene3D" id="3.40.850.10">
    <property type="entry name" value="Kinesin motor domain"/>
    <property type="match status" value="1"/>
</dbReference>
<organism evidence="8 9">
    <name type="scientific">Oopsacas minuta</name>
    <dbReference type="NCBI Taxonomy" id="111878"/>
    <lineage>
        <taxon>Eukaryota</taxon>
        <taxon>Metazoa</taxon>
        <taxon>Porifera</taxon>
        <taxon>Hexactinellida</taxon>
        <taxon>Hexasterophora</taxon>
        <taxon>Lyssacinosida</taxon>
        <taxon>Leucopsacidae</taxon>
        <taxon>Oopsacas</taxon>
    </lineage>
</organism>
<dbReference type="EMBL" id="JAKMXF010000340">
    <property type="protein sequence ID" value="KAI6647634.1"/>
    <property type="molecule type" value="Genomic_DNA"/>
</dbReference>
<evidence type="ECO:0000256" key="6">
    <source>
        <dbReference type="PROSITE-ProRule" id="PRU00782"/>
    </source>
</evidence>
<evidence type="ECO:0000256" key="1">
    <source>
        <dbReference type="ARBA" id="ARBA00022741"/>
    </source>
</evidence>
<dbReference type="GO" id="GO:0006897">
    <property type="term" value="P:endocytosis"/>
    <property type="evidence" value="ECO:0007669"/>
    <property type="project" value="TreeGrafter"/>
</dbReference>
<evidence type="ECO:0000256" key="3">
    <source>
        <dbReference type="ARBA" id="ARBA00023123"/>
    </source>
</evidence>
<dbReference type="GO" id="GO:0005737">
    <property type="term" value="C:cytoplasm"/>
    <property type="evidence" value="ECO:0007669"/>
    <property type="project" value="TreeGrafter"/>
</dbReference>
<evidence type="ECO:0000313" key="9">
    <source>
        <dbReference type="Proteomes" id="UP001165289"/>
    </source>
</evidence>
<name>A0AAV7JGN2_9METZ</name>
<protein>
    <submittedName>
        <fullName evidence="8">Unconventional myosin-Id isoform X5</fullName>
    </submittedName>
</protein>
<dbReference type="SUPFAM" id="SSF52540">
    <property type="entry name" value="P-loop containing nucleoside triphosphate hydrolases"/>
    <property type="match status" value="1"/>
</dbReference>